<keyword evidence="1" id="KW-0732">Signal</keyword>
<dbReference type="EMBL" id="CASHTH010000355">
    <property type="protein sequence ID" value="CAI7999046.1"/>
    <property type="molecule type" value="Genomic_DNA"/>
</dbReference>
<evidence type="ECO:0000256" key="1">
    <source>
        <dbReference type="SAM" id="SignalP"/>
    </source>
</evidence>
<feature type="chain" id="PRO_5041304632" evidence="1">
    <location>
        <begin position="21"/>
        <end position="126"/>
    </location>
</feature>
<sequence>MLSWLVAVAVSAALWIAGDGSSLTSGFPTLEELIRNGSLLERYSTHDGEMRSVPGVSVRSNCSGPNSPRISKITFIALPRLEPGGGVTDMATQIVMRNDGGAGGPPHVILTIRETITQPLENLDMN</sequence>
<organism evidence="2 3">
    <name type="scientific">Geodia barretti</name>
    <name type="common">Barrett's horny sponge</name>
    <dbReference type="NCBI Taxonomy" id="519541"/>
    <lineage>
        <taxon>Eukaryota</taxon>
        <taxon>Metazoa</taxon>
        <taxon>Porifera</taxon>
        <taxon>Demospongiae</taxon>
        <taxon>Heteroscleromorpha</taxon>
        <taxon>Tetractinellida</taxon>
        <taxon>Astrophorina</taxon>
        <taxon>Geodiidae</taxon>
        <taxon>Geodia</taxon>
    </lineage>
</organism>
<evidence type="ECO:0000313" key="3">
    <source>
        <dbReference type="Proteomes" id="UP001174909"/>
    </source>
</evidence>
<accession>A0AA35R0E7</accession>
<evidence type="ECO:0000313" key="2">
    <source>
        <dbReference type="EMBL" id="CAI7999046.1"/>
    </source>
</evidence>
<comment type="caution">
    <text evidence="2">The sequence shown here is derived from an EMBL/GenBank/DDBJ whole genome shotgun (WGS) entry which is preliminary data.</text>
</comment>
<protein>
    <submittedName>
        <fullName evidence="2">Uncharacterized protein</fullName>
    </submittedName>
</protein>
<gene>
    <name evidence="2" type="ORF">GBAR_LOCUS2599</name>
</gene>
<name>A0AA35R0E7_GEOBA</name>
<dbReference type="AlphaFoldDB" id="A0AA35R0E7"/>
<feature type="signal peptide" evidence="1">
    <location>
        <begin position="1"/>
        <end position="20"/>
    </location>
</feature>
<keyword evidence="3" id="KW-1185">Reference proteome</keyword>
<reference evidence="2" key="1">
    <citation type="submission" date="2023-03" db="EMBL/GenBank/DDBJ databases">
        <authorList>
            <person name="Steffen K."/>
            <person name="Cardenas P."/>
        </authorList>
    </citation>
    <scope>NUCLEOTIDE SEQUENCE</scope>
</reference>
<dbReference type="Proteomes" id="UP001174909">
    <property type="component" value="Unassembled WGS sequence"/>
</dbReference>
<proteinExistence type="predicted"/>